<organism evidence="1 2">
    <name type="scientific">Levilactobacillus acidifarinae DSM 19394 = JCM 15949</name>
    <dbReference type="NCBI Taxonomy" id="1423715"/>
    <lineage>
        <taxon>Bacteria</taxon>
        <taxon>Bacillati</taxon>
        <taxon>Bacillota</taxon>
        <taxon>Bacilli</taxon>
        <taxon>Lactobacillales</taxon>
        <taxon>Lactobacillaceae</taxon>
        <taxon>Levilactobacillus</taxon>
    </lineage>
</organism>
<reference evidence="1 2" key="1">
    <citation type="journal article" date="2015" name="Genome Announc.">
        <title>Expanding the biotechnology potential of lactobacilli through comparative genomics of 213 strains and associated genera.</title>
        <authorList>
            <person name="Sun Z."/>
            <person name="Harris H.M."/>
            <person name="McCann A."/>
            <person name="Guo C."/>
            <person name="Argimon S."/>
            <person name="Zhang W."/>
            <person name="Yang X."/>
            <person name="Jeffery I.B."/>
            <person name="Cooney J.C."/>
            <person name="Kagawa T.F."/>
            <person name="Liu W."/>
            <person name="Song Y."/>
            <person name="Salvetti E."/>
            <person name="Wrobel A."/>
            <person name="Rasinkangas P."/>
            <person name="Parkhill J."/>
            <person name="Rea M.C."/>
            <person name="O'Sullivan O."/>
            <person name="Ritari J."/>
            <person name="Douillard F.P."/>
            <person name="Paul Ross R."/>
            <person name="Yang R."/>
            <person name="Briner A.E."/>
            <person name="Felis G.E."/>
            <person name="de Vos W.M."/>
            <person name="Barrangou R."/>
            <person name="Klaenhammer T.R."/>
            <person name="Caufield P.W."/>
            <person name="Cui Y."/>
            <person name="Zhang H."/>
            <person name="O'Toole P.W."/>
        </authorList>
    </citation>
    <scope>NUCLEOTIDE SEQUENCE [LARGE SCALE GENOMIC DNA]</scope>
    <source>
        <strain evidence="1 2">DSM 19394</strain>
    </source>
</reference>
<comment type="caution">
    <text evidence="1">The sequence shown here is derived from an EMBL/GenBank/DDBJ whole genome shotgun (WGS) entry which is preliminary data.</text>
</comment>
<keyword evidence="2" id="KW-1185">Reference proteome</keyword>
<proteinExistence type="predicted"/>
<dbReference type="PATRIC" id="fig|1423715.3.peg.527"/>
<name>A0A0R1LSY1_9LACO</name>
<accession>A0A0R1LSY1</accession>
<dbReference type="InterPro" id="IPR010315">
    <property type="entry name" value="DUF915_hydro-like"/>
</dbReference>
<dbReference type="InterPro" id="IPR029058">
    <property type="entry name" value="AB_hydrolase_fold"/>
</dbReference>
<dbReference type="EMBL" id="AZDV01000026">
    <property type="protein sequence ID" value="KRK94535.1"/>
    <property type="molecule type" value="Genomic_DNA"/>
</dbReference>
<gene>
    <name evidence="1" type="ORF">FD25_GL000503</name>
</gene>
<dbReference type="Proteomes" id="UP000051955">
    <property type="component" value="Unassembled WGS sequence"/>
</dbReference>
<sequence length="65" mass="7041">MTYAREKSAGDGAVSLVGAQGLRQVFAGIHGRYAEQIFYGPTAQHSALTRYNLQVPQAIAQFLKS</sequence>
<dbReference type="OrthoDB" id="503948at2"/>
<evidence type="ECO:0000313" key="2">
    <source>
        <dbReference type="Proteomes" id="UP000051955"/>
    </source>
</evidence>
<dbReference type="Pfam" id="PF06028">
    <property type="entry name" value="DUF915"/>
    <property type="match status" value="1"/>
</dbReference>
<protein>
    <submittedName>
        <fullName evidence="1">Uncharacterized protein</fullName>
    </submittedName>
</protein>
<dbReference type="RefSeq" id="WP_146999880.1">
    <property type="nucleotide sequence ID" value="NZ_AZDV01000026.1"/>
</dbReference>
<dbReference type="AlphaFoldDB" id="A0A0R1LSY1"/>
<dbReference type="Gene3D" id="3.40.50.1820">
    <property type="entry name" value="alpha/beta hydrolase"/>
    <property type="match status" value="1"/>
</dbReference>
<evidence type="ECO:0000313" key="1">
    <source>
        <dbReference type="EMBL" id="KRK94535.1"/>
    </source>
</evidence>